<dbReference type="Gene3D" id="3.40.50.2000">
    <property type="entry name" value="Glycogen Phosphorylase B"/>
    <property type="match status" value="2"/>
</dbReference>
<reference evidence="3" key="1">
    <citation type="submission" date="2023-07" db="EMBL/GenBank/DDBJ databases">
        <title>Genomic Encyclopedia of Type Strains, Phase IV (KMG-IV): sequencing the most valuable type-strain genomes for metagenomic binning, comparative biology and taxonomic classification.</title>
        <authorList>
            <person name="Goeker M."/>
        </authorList>
    </citation>
    <scope>NUCLEOTIDE SEQUENCE [LARGE SCALE GENOMIC DNA]</scope>
    <source>
        <strain evidence="3">JSM 076093</strain>
    </source>
</reference>
<keyword evidence="1" id="KW-1133">Transmembrane helix</keyword>
<feature type="transmembrane region" description="Helical" evidence="1">
    <location>
        <begin position="146"/>
        <end position="169"/>
    </location>
</feature>
<sequence length="401" mass="46038">MLKQRTDNKNQELIAFCGTRGIPANYGGFETAVDEITKHFVNKGYDCQVFCRKSSSPNENDLIEHKKRRLAYVSGSKYRKLDTFISSIQTALHIIRNKNDYKYIFWFNNANFLGIVLTLLFTRIPVSINTDGLEWKREKWSLPFKLYYFISSFILTLLSSSLISDSLGIQKYYKNVFRKETIFIPYGAPNSNENEQNYESEILNEFDLVKGKYFLQVTRFEPDNLPLLVLENFSKSNLWKKGYKMVLVGYKEPTNYALKIKGMSGSSGIQVLDAIYDSTILSTLRKNCCSYVHGNSVGGTNPALLEAMSTCPRIMAIDLTFSREVLGNNGLLFNHNNMDSIFEKTISLPNQNISMKKRVDKNYRWDKVSESYINLVEGKAAGYSIEANEEFKDILLKTKIK</sequence>
<keyword evidence="1" id="KW-0472">Membrane</keyword>
<dbReference type="Proteomes" id="UP001226720">
    <property type="component" value="Unassembled WGS sequence"/>
</dbReference>
<evidence type="ECO:0000313" key="3">
    <source>
        <dbReference type="EMBL" id="MDQ0482432.1"/>
    </source>
</evidence>
<comment type="caution">
    <text evidence="3">The sequence shown here is derived from an EMBL/GenBank/DDBJ whole genome shotgun (WGS) entry which is preliminary data.</text>
</comment>
<dbReference type="InterPro" id="IPR015393">
    <property type="entry name" value="DUF1972"/>
</dbReference>
<keyword evidence="1" id="KW-0812">Transmembrane</keyword>
<protein>
    <submittedName>
        <fullName evidence="3">Glycosyltransferase involved in cell wall biosynthesis</fullName>
    </submittedName>
</protein>
<dbReference type="EMBL" id="JAUSWM010000002">
    <property type="protein sequence ID" value="MDQ0482432.1"/>
    <property type="molecule type" value="Genomic_DNA"/>
</dbReference>
<accession>A0ABU0JZ91</accession>
<gene>
    <name evidence="3" type="ORF">QO000_001401</name>
</gene>
<name>A0ABU0JZ91_9BACL</name>
<proteinExistence type="predicted"/>
<dbReference type="SUPFAM" id="SSF53756">
    <property type="entry name" value="UDP-Glycosyltransferase/glycogen phosphorylase"/>
    <property type="match status" value="1"/>
</dbReference>
<organism evidence="3 4">
    <name type="scientific">Guptibacillus hwajinpoensis</name>
    <dbReference type="NCBI Taxonomy" id="208199"/>
    <lineage>
        <taxon>Bacteria</taxon>
        <taxon>Bacillati</taxon>
        <taxon>Bacillota</taxon>
        <taxon>Bacilli</taxon>
        <taxon>Bacillales</taxon>
        <taxon>Guptibacillaceae</taxon>
        <taxon>Guptibacillus</taxon>
    </lineage>
</organism>
<evidence type="ECO:0000256" key="1">
    <source>
        <dbReference type="SAM" id="Phobius"/>
    </source>
</evidence>
<dbReference type="RefSeq" id="WP_301550235.1">
    <property type="nucleotide sequence ID" value="NZ_JAQRMZ010000001.1"/>
</dbReference>
<keyword evidence="4" id="KW-1185">Reference proteome</keyword>
<dbReference type="GeneID" id="301325454"/>
<dbReference type="Pfam" id="PF09314">
    <property type="entry name" value="DUF1972"/>
    <property type="match status" value="1"/>
</dbReference>
<feature type="transmembrane region" description="Helical" evidence="1">
    <location>
        <begin position="103"/>
        <end position="126"/>
    </location>
</feature>
<evidence type="ECO:0000313" key="4">
    <source>
        <dbReference type="Proteomes" id="UP001226720"/>
    </source>
</evidence>
<feature type="domain" description="DUF1972" evidence="2">
    <location>
        <begin position="16"/>
        <end position="188"/>
    </location>
</feature>
<evidence type="ECO:0000259" key="2">
    <source>
        <dbReference type="Pfam" id="PF09314"/>
    </source>
</evidence>